<dbReference type="PANTHER" id="PTHR31988">
    <property type="entry name" value="ESTERASE, PUTATIVE (DUF303)-RELATED"/>
    <property type="match status" value="1"/>
</dbReference>
<dbReference type="InterPro" id="IPR036514">
    <property type="entry name" value="SGNH_hydro_sf"/>
</dbReference>
<evidence type="ECO:0000259" key="4">
    <source>
        <dbReference type="Pfam" id="PF03629"/>
    </source>
</evidence>
<protein>
    <recommendedName>
        <fullName evidence="4">Sialate O-acetylesterase domain-containing protein</fullName>
    </recommendedName>
</protein>
<dbReference type="InterPro" id="IPR005181">
    <property type="entry name" value="SASA"/>
</dbReference>
<accession>A0A1E7FVP4</accession>
<evidence type="ECO:0000313" key="5">
    <source>
        <dbReference type="EMBL" id="OEU21903.1"/>
    </source>
</evidence>
<reference evidence="5 6" key="1">
    <citation type="submission" date="2016-09" db="EMBL/GenBank/DDBJ databases">
        <title>Extensive genetic diversity and differential bi-allelic expression allows diatom success in the polar Southern Ocean.</title>
        <authorList>
            <consortium name="DOE Joint Genome Institute"/>
            <person name="Mock T."/>
            <person name="Otillar R.P."/>
            <person name="Strauss J."/>
            <person name="Dupont C."/>
            <person name="Frickenhaus S."/>
            <person name="Maumus F."/>
            <person name="Mcmullan M."/>
            <person name="Sanges R."/>
            <person name="Schmutz J."/>
            <person name="Toseland A."/>
            <person name="Valas R."/>
            <person name="Veluchamy A."/>
            <person name="Ward B.J."/>
            <person name="Allen A."/>
            <person name="Barry K."/>
            <person name="Falciatore A."/>
            <person name="Ferrante M."/>
            <person name="Fortunato A.E."/>
            <person name="Gloeckner G."/>
            <person name="Gruber A."/>
            <person name="Hipkin R."/>
            <person name="Janech M."/>
            <person name="Kroth P."/>
            <person name="Leese F."/>
            <person name="Lindquist E."/>
            <person name="Lyon B.R."/>
            <person name="Martin J."/>
            <person name="Mayer C."/>
            <person name="Parker M."/>
            <person name="Quesneville H."/>
            <person name="Raymond J."/>
            <person name="Uhlig C."/>
            <person name="Valentin K.U."/>
            <person name="Worden A.Z."/>
            <person name="Armbrust E.V."/>
            <person name="Bowler C."/>
            <person name="Green B."/>
            <person name="Moulton V."/>
            <person name="Van Oosterhout C."/>
            <person name="Grigoriev I."/>
        </authorList>
    </citation>
    <scope>NUCLEOTIDE SEQUENCE [LARGE SCALE GENOMIC DNA]</scope>
    <source>
        <strain evidence="5 6">CCMP1102</strain>
    </source>
</reference>
<dbReference type="SUPFAM" id="SSF52266">
    <property type="entry name" value="SGNH hydrolase"/>
    <property type="match status" value="1"/>
</dbReference>
<dbReference type="GO" id="GO:0016787">
    <property type="term" value="F:hydrolase activity"/>
    <property type="evidence" value="ECO:0007669"/>
    <property type="project" value="UniProtKB-KW"/>
</dbReference>
<evidence type="ECO:0000256" key="1">
    <source>
        <dbReference type="ARBA" id="ARBA00022801"/>
    </source>
</evidence>
<dbReference type="OrthoDB" id="42638at2759"/>
<keyword evidence="6" id="KW-1185">Reference proteome</keyword>
<evidence type="ECO:0000256" key="2">
    <source>
        <dbReference type="SAM" id="MobiDB-lite"/>
    </source>
</evidence>
<dbReference type="InParanoid" id="A0A1E7FVP4"/>
<organism evidence="5 6">
    <name type="scientific">Fragilariopsis cylindrus CCMP1102</name>
    <dbReference type="NCBI Taxonomy" id="635003"/>
    <lineage>
        <taxon>Eukaryota</taxon>
        <taxon>Sar</taxon>
        <taxon>Stramenopiles</taxon>
        <taxon>Ochrophyta</taxon>
        <taxon>Bacillariophyta</taxon>
        <taxon>Bacillariophyceae</taxon>
        <taxon>Bacillariophycidae</taxon>
        <taxon>Bacillariales</taxon>
        <taxon>Bacillariaceae</taxon>
        <taxon>Fragilariopsis</taxon>
    </lineage>
</organism>
<feature type="chain" id="PRO_5009193649" description="Sialate O-acetylesterase domain-containing protein" evidence="3">
    <location>
        <begin position="46"/>
        <end position="484"/>
    </location>
</feature>
<feature type="region of interest" description="Disordered" evidence="2">
    <location>
        <begin position="1"/>
        <end position="22"/>
    </location>
</feature>
<evidence type="ECO:0000256" key="3">
    <source>
        <dbReference type="SAM" id="SignalP"/>
    </source>
</evidence>
<dbReference type="PANTHER" id="PTHR31988:SF19">
    <property type="entry name" value="9-O-ACETYL-N-ACETYLNEURAMINIC ACID DEACETYLASE-RELATED"/>
    <property type="match status" value="1"/>
</dbReference>
<feature type="domain" description="Sialate O-acetylesterase" evidence="4">
    <location>
        <begin position="263"/>
        <end position="375"/>
    </location>
</feature>
<dbReference type="AlphaFoldDB" id="A0A1E7FVP4"/>
<dbReference type="InterPro" id="IPR052940">
    <property type="entry name" value="Carb_Esterase_6"/>
</dbReference>
<dbReference type="KEGG" id="fcy:FRACYDRAFT_232049"/>
<dbReference type="Pfam" id="PF03629">
    <property type="entry name" value="SASA"/>
    <property type="match status" value="1"/>
</dbReference>
<keyword evidence="3" id="KW-0732">Signal</keyword>
<dbReference type="Proteomes" id="UP000095751">
    <property type="component" value="Unassembled WGS sequence"/>
</dbReference>
<feature type="signal peptide" evidence="3">
    <location>
        <begin position="1"/>
        <end position="45"/>
    </location>
</feature>
<dbReference type="EMBL" id="KV784353">
    <property type="protein sequence ID" value="OEU21903.1"/>
    <property type="molecule type" value="Genomic_DNA"/>
</dbReference>
<gene>
    <name evidence="5" type="ORF">FRACYDRAFT_232049</name>
</gene>
<dbReference type="Gene3D" id="3.40.50.1110">
    <property type="entry name" value="SGNH hydrolase"/>
    <property type="match status" value="1"/>
</dbReference>
<sequence>MGYCNSIGASRNGDSRKGGSSVSSPSRAMLLWMLTTILNLNPASAKPLTDNYLANSYDNDEWVDTFLSIGNDSVFGSKIVGSDFERGNVEIFPTNSAPTPKRCRTICSSGGLVLAANTLEDCNGTTADIPRFLFAGQSNMIGYSNQAKGGLFNETISFVNERWGEITGGKKKRRKRKRKKIILANLTEAFRTSKGTTNSSSEAMADKIWKLAGSKKRKSVLNNETITVPHPKNVCSFTDPSLEGNPPPACEVPISPTSCGSESENYGLELMFSQKFPKLKNTGYTKKPIGITKVAVGGTLIDQWVKPGTANFPTQEPNYWEYLHEAIYADHGTIEAFVWFQGENDHFNPKPDEETPQAIYLEYLKKLVSDVRHDIYEAYQQKRKRDGIPLEDSLFATKEDIPVVIMELGCWIGNGIALRNGGESPGNIIRAQRQYVDEVDDNSILVNTGTSDIESERLSCFYHFDAASHLIMGAELAKNTTSSP</sequence>
<evidence type="ECO:0000313" key="6">
    <source>
        <dbReference type="Proteomes" id="UP000095751"/>
    </source>
</evidence>
<keyword evidence="1" id="KW-0378">Hydrolase</keyword>
<name>A0A1E7FVP4_9STRA</name>
<proteinExistence type="predicted"/>